<reference evidence="12 13" key="2">
    <citation type="submission" date="2018-11" db="EMBL/GenBank/DDBJ databases">
        <authorList>
            <consortium name="Pathogen Informatics"/>
        </authorList>
    </citation>
    <scope>NUCLEOTIDE SEQUENCE [LARGE SCALE GENOMIC DNA]</scope>
    <source>
        <strain evidence="12 13">Costa Rica</strain>
    </source>
</reference>
<comment type="similarity">
    <text evidence="4">Belongs to the Rab3-GAP catalytic subunit family.</text>
</comment>
<evidence type="ECO:0000256" key="9">
    <source>
        <dbReference type="ARBA" id="ARBA00023034"/>
    </source>
</evidence>
<organism evidence="14">
    <name type="scientific">Angiostrongylus costaricensis</name>
    <name type="common">Nematode worm</name>
    <dbReference type="NCBI Taxonomy" id="334426"/>
    <lineage>
        <taxon>Eukaryota</taxon>
        <taxon>Metazoa</taxon>
        <taxon>Ecdysozoa</taxon>
        <taxon>Nematoda</taxon>
        <taxon>Chromadorea</taxon>
        <taxon>Rhabditida</taxon>
        <taxon>Rhabditina</taxon>
        <taxon>Rhabditomorpha</taxon>
        <taxon>Strongyloidea</taxon>
        <taxon>Metastrongylidae</taxon>
        <taxon>Angiostrongylus</taxon>
    </lineage>
</organism>
<evidence type="ECO:0000256" key="3">
    <source>
        <dbReference type="ARBA" id="ARBA00004496"/>
    </source>
</evidence>
<keyword evidence="8" id="KW-0256">Endoplasmic reticulum</keyword>
<evidence type="ECO:0000259" key="11">
    <source>
        <dbReference type="Pfam" id="PF19533"/>
    </source>
</evidence>
<dbReference type="GO" id="GO:0005783">
    <property type="term" value="C:endoplasmic reticulum"/>
    <property type="evidence" value="ECO:0007669"/>
    <property type="project" value="UniProtKB-SubCell"/>
</dbReference>
<evidence type="ECO:0000313" key="12">
    <source>
        <dbReference type="EMBL" id="VDM56071.1"/>
    </source>
</evidence>
<evidence type="ECO:0000256" key="8">
    <source>
        <dbReference type="ARBA" id="ARBA00022824"/>
    </source>
</evidence>
<dbReference type="STRING" id="334426.A0A0R3PJ79"/>
<dbReference type="WBParaSite" id="ACOC_0000448501-mRNA-1">
    <property type="protein sequence ID" value="ACOC_0000448501-mRNA-1"/>
    <property type="gene ID" value="ACOC_0000448501"/>
</dbReference>
<keyword evidence="6" id="KW-0343">GTPase activation</keyword>
<keyword evidence="7" id="KW-0963">Cytoplasm</keyword>
<dbReference type="GO" id="GO:0005096">
    <property type="term" value="F:GTPase activator activity"/>
    <property type="evidence" value="ECO:0007669"/>
    <property type="project" value="UniProtKB-KW"/>
</dbReference>
<evidence type="ECO:0000313" key="14">
    <source>
        <dbReference type="WBParaSite" id="ACOC_0000448501-mRNA-1"/>
    </source>
</evidence>
<accession>A0A0R3PJ79</accession>
<keyword evidence="13" id="KW-1185">Reference proteome</keyword>
<evidence type="ECO:0000313" key="13">
    <source>
        <dbReference type="Proteomes" id="UP000267027"/>
    </source>
</evidence>
<evidence type="ECO:0000256" key="7">
    <source>
        <dbReference type="ARBA" id="ARBA00022490"/>
    </source>
</evidence>
<dbReference type="InterPro" id="IPR026147">
    <property type="entry name" value="Rab3GAP1_conserved"/>
</dbReference>
<keyword evidence="9" id="KW-0333">Golgi apparatus</keyword>
<gene>
    <name evidence="12" type="ORF">ACOC_LOCUS4486</name>
</gene>
<dbReference type="InterPro" id="IPR045698">
    <property type="entry name" value="Rab3GAP1_C"/>
</dbReference>
<dbReference type="Pfam" id="PF19533">
    <property type="entry name" value="Rab3-GAP_cat_C"/>
    <property type="match status" value="1"/>
</dbReference>
<dbReference type="InterPro" id="IPR045700">
    <property type="entry name" value="Rab3GAP1"/>
</dbReference>
<dbReference type="EMBL" id="UYYA01003817">
    <property type="protein sequence ID" value="VDM56071.1"/>
    <property type="molecule type" value="Genomic_DNA"/>
</dbReference>
<name>A0A0R3PJ79_ANGCS</name>
<dbReference type="AlphaFoldDB" id="A0A0R3PJ79"/>
<dbReference type="OMA" id="CCISRRI"/>
<dbReference type="OrthoDB" id="5831599at2759"/>
<evidence type="ECO:0000256" key="2">
    <source>
        <dbReference type="ARBA" id="ARBA00004240"/>
    </source>
</evidence>
<dbReference type="PANTHER" id="PTHR21422:SF9">
    <property type="entry name" value="RAB3 GTPASE-ACTIVATING PROTEIN CATALYTIC SUBUNIT"/>
    <property type="match status" value="1"/>
</dbReference>
<comment type="subcellular location">
    <subcellularLocation>
        <location evidence="3">Cytoplasm</location>
    </subcellularLocation>
    <subcellularLocation>
        <location evidence="2">Endoplasmic reticulum</location>
    </subcellularLocation>
    <subcellularLocation>
        <location evidence="1">Golgi apparatus</location>
        <location evidence="1">cis-Golgi network</location>
    </subcellularLocation>
</comment>
<protein>
    <recommendedName>
        <fullName evidence="5">Rab3 GTPase-activating protein catalytic subunit</fullName>
    </recommendedName>
</protein>
<dbReference type="PANTHER" id="PTHR21422">
    <property type="entry name" value="RAB3 GTPASE-ACTIVATING PROTEIN CATALYTIC SUBUNIT"/>
    <property type="match status" value="1"/>
</dbReference>
<dbReference type="Pfam" id="PF13890">
    <property type="entry name" value="Rab3-GTPase_cat"/>
    <property type="match status" value="1"/>
</dbReference>
<evidence type="ECO:0000259" key="10">
    <source>
        <dbReference type="Pfam" id="PF13890"/>
    </source>
</evidence>
<dbReference type="GO" id="GO:0005794">
    <property type="term" value="C:Golgi apparatus"/>
    <property type="evidence" value="ECO:0007669"/>
    <property type="project" value="UniProtKB-SubCell"/>
</dbReference>
<evidence type="ECO:0000256" key="1">
    <source>
        <dbReference type="ARBA" id="ARBA00004222"/>
    </source>
</evidence>
<feature type="domain" description="Rab3GAP catalytic subunit C-terminal" evidence="11">
    <location>
        <begin position="388"/>
        <end position="438"/>
    </location>
</feature>
<evidence type="ECO:0000256" key="5">
    <source>
        <dbReference type="ARBA" id="ARBA00015817"/>
    </source>
</evidence>
<dbReference type="Proteomes" id="UP000267027">
    <property type="component" value="Unassembled WGS sequence"/>
</dbReference>
<evidence type="ECO:0000256" key="6">
    <source>
        <dbReference type="ARBA" id="ARBA00022468"/>
    </source>
</evidence>
<sequence>MVLPIPKVPISGEDVDIQRVNTEVDDWKDFCENTVLRQNKWTPPDSLTCRFANAFANASLDFVFGTRAFAQTAMCLVNVKSCVLNEFFDAQSGHSDDDSSANVSLDEDATLKSTMDSSKIAKLPPDRSPMTEDMVEEFSRYLSSLDDGESRVQAQLDVLSSDMQAFKAANPKCCIEDFIRWHSPKDWDEEKECLSERMQLQDNAWVKCWNEAMPIPVVNQTRLFNESKVAEEILSMLENANVQQMVELLLPVLFTSAVLQVIHKGKSISNLLDKDLLVHSVCRANKSGLRDDYMEALKHLKAAEILFSRYSSLWNKLRTYKSDDAVAEQPTESDLLEFITLLIEDATSKRETVDRNVISRGVPIFGASTSPLGNAVRTMLERYSIPGGLLPPPYRKQYIMRWSVPRPSANSRELPQRLFASIEQDEFRLCGSFLEDTVYT</sequence>
<feature type="domain" description="Rab3GAP catalytic subunit conserved" evidence="10">
    <location>
        <begin position="126"/>
        <end position="238"/>
    </location>
</feature>
<reference evidence="14" key="1">
    <citation type="submission" date="2017-02" db="UniProtKB">
        <authorList>
            <consortium name="WormBaseParasite"/>
        </authorList>
    </citation>
    <scope>IDENTIFICATION</scope>
</reference>
<proteinExistence type="inferred from homology"/>
<evidence type="ECO:0000256" key="4">
    <source>
        <dbReference type="ARBA" id="ARBA00008856"/>
    </source>
</evidence>